<dbReference type="Pfam" id="PF04182">
    <property type="entry name" value="B-block_TFIIIC"/>
    <property type="match status" value="1"/>
</dbReference>
<evidence type="ECO:0000313" key="10">
    <source>
        <dbReference type="RefSeq" id="XP_032825997.1"/>
    </source>
</evidence>
<comment type="subcellular location">
    <subcellularLocation>
        <location evidence="1">Nucleus</location>
    </subcellularLocation>
</comment>
<dbReference type="GO" id="GO:0003677">
    <property type="term" value="F:DNA binding"/>
    <property type="evidence" value="ECO:0007669"/>
    <property type="project" value="UniProtKB-KW"/>
</dbReference>
<feature type="compositionally biased region" description="Acidic residues" evidence="6">
    <location>
        <begin position="1913"/>
        <end position="1930"/>
    </location>
</feature>
<dbReference type="SMART" id="SM00384">
    <property type="entry name" value="AT_hook"/>
    <property type="match status" value="2"/>
</dbReference>
<evidence type="ECO:0000256" key="1">
    <source>
        <dbReference type="ARBA" id="ARBA00004123"/>
    </source>
</evidence>
<feature type="region of interest" description="Disordered" evidence="6">
    <location>
        <begin position="497"/>
        <end position="625"/>
    </location>
</feature>
<keyword evidence="5" id="KW-0539">Nucleus</keyword>
<dbReference type="PANTHER" id="PTHR15180">
    <property type="entry name" value="GENERAL TRANSCRIPTION FACTOR 3C POLYPEPTIDE 1"/>
    <property type="match status" value="1"/>
</dbReference>
<proteinExistence type="predicted"/>
<feature type="region of interest" description="Disordered" evidence="6">
    <location>
        <begin position="1791"/>
        <end position="1819"/>
    </location>
</feature>
<dbReference type="KEGG" id="pmrn:116951479"/>
<dbReference type="Proteomes" id="UP001318040">
    <property type="component" value="Chromosome 43"/>
</dbReference>
<keyword evidence="2" id="KW-0597">Phosphoprotein</keyword>
<evidence type="ECO:0000259" key="7">
    <source>
        <dbReference type="Pfam" id="PF04182"/>
    </source>
</evidence>
<feature type="region of interest" description="Disordered" evidence="6">
    <location>
        <begin position="1020"/>
        <end position="1095"/>
    </location>
</feature>
<evidence type="ECO:0000256" key="4">
    <source>
        <dbReference type="ARBA" id="ARBA00023163"/>
    </source>
</evidence>
<feature type="region of interest" description="Disordered" evidence="6">
    <location>
        <begin position="903"/>
        <end position="959"/>
    </location>
</feature>
<feature type="compositionally biased region" description="Basic and acidic residues" evidence="6">
    <location>
        <begin position="1468"/>
        <end position="1490"/>
    </location>
</feature>
<feature type="compositionally biased region" description="Basic and acidic residues" evidence="6">
    <location>
        <begin position="2166"/>
        <end position="2175"/>
    </location>
</feature>
<feature type="compositionally biased region" description="Basic and acidic residues" evidence="6">
    <location>
        <begin position="608"/>
        <end position="624"/>
    </location>
</feature>
<name>A0AAJ7X9I1_PETMA</name>
<dbReference type="RefSeq" id="XP_032825997.1">
    <property type="nucleotide sequence ID" value="XM_032970106.1"/>
</dbReference>
<feature type="domain" description="GTF3C1 extended winged-helix" evidence="8">
    <location>
        <begin position="787"/>
        <end position="894"/>
    </location>
</feature>
<dbReference type="InterPro" id="IPR017956">
    <property type="entry name" value="AT_hook_DNA-bd_motif"/>
</dbReference>
<evidence type="ECO:0000256" key="2">
    <source>
        <dbReference type="ARBA" id="ARBA00022553"/>
    </source>
</evidence>
<reference evidence="10" key="1">
    <citation type="submission" date="2025-08" db="UniProtKB">
        <authorList>
            <consortium name="RefSeq"/>
        </authorList>
    </citation>
    <scope>IDENTIFICATION</scope>
    <source>
        <tissue evidence="10">Sperm</tissue>
    </source>
</reference>
<feature type="compositionally biased region" description="Low complexity" evidence="6">
    <location>
        <begin position="536"/>
        <end position="549"/>
    </location>
</feature>
<dbReference type="InterPro" id="IPR056467">
    <property type="entry name" value="eWH_GTF3C1"/>
</dbReference>
<feature type="compositionally biased region" description="Low complexity" evidence="6">
    <location>
        <begin position="1791"/>
        <end position="1816"/>
    </location>
</feature>
<keyword evidence="3" id="KW-0238">DNA-binding</keyword>
<feature type="region of interest" description="Disordered" evidence="6">
    <location>
        <begin position="2603"/>
        <end position="2626"/>
    </location>
</feature>
<feature type="compositionally biased region" description="Low complexity" evidence="6">
    <location>
        <begin position="1081"/>
        <end position="1095"/>
    </location>
</feature>
<feature type="compositionally biased region" description="Polar residues" evidence="6">
    <location>
        <begin position="2494"/>
        <end position="2505"/>
    </location>
</feature>
<dbReference type="Pfam" id="PF24101">
    <property type="entry name" value="WHD_GTF3C1"/>
    <property type="match status" value="1"/>
</dbReference>
<feature type="region of interest" description="Disordered" evidence="6">
    <location>
        <begin position="471"/>
        <end position="490"/>
    </location>
</feature>
<accession>A0AAJ7X9I1</accession>
<dbReference type="GO" id="GO:0000127">
    <property type="term" value="C:transcription factor TFIIIC complex"/>
    <property type="evidence" value="ECO:0007669"/>
    <property type="project" value="InterPro"/>
</dbReference>
<feature type="region of interest" description="Disordered" evidence="6">
    <location>
        <begin position="2153"/>
        <end position="2175"/>
    </location>
</feature>
<dbReference type="InterPro" id="IPR044210">
    <property type="entry name" value="Tfc3-like"/>
</dbReference>
<dbReference type="GO" id="GO:0005634">
    <property type="term" value="C:nucleus"/>
    <property type="evidence" value="ECO:0007669"/>
    <property type="project" value="UniProtKB-SubCell"/>
</dbReference>
<keyword evidence="4" id="KW-0804">Transcription</keyword>
<feature type="region of interest" description="Disordered" evidence="6">
    <location>
        <begin position="654"/>
        <end position="750"/>
    </location>
</feature>
<dbReference type="PANTHER" id="PTHR15180:SF1">
    <property type="entry name" value="GENERAL TRANSCRIPTION FACTOR 3C POLYPEPTIDE 1"/>
    <property type="match status" value="1"/>
</dbReference>
<evidence type="ECO:0000259" key="8">
    <source>
        <dbReference type="Pfam" id="PF24101"/>
    </source>
</evidence>
<dbReference type="CDD" id="cd16169">
    <property type="entry name" value="Tau138_eWH"/>
    <property type="match status" value="1"/>
</dbReference>
<dbReference type="InterPro" id="IPR035625">
    <property type="entry name" value="Tfc3-like_eWH"/>
</dbReference>
<protein>
    <submittedName>
        <fullName evidence="10">General transcription factor 3C polypeptide 1 isoform X1</fullName>
    </submittedName>
</protein>
<evidence type="ECO:0000256" key="3">
    <source>
        <dbReference type="ARBA" id="ARBA00023125"/>
    </source>
</evidence>
<feature type="compositionally biased region" description="Basic residues" evidence="6">
    <location>
        <begin position="559"/>
        <end position="599"/>
    </location>
</feature>
<feature type="region of interest" description="Disordered" evidence="6">
    <location>
        <begin position="1434"/>
        <end position="1490"/>
    </location>
</feature>
<feature type="region of interest" description="Disordered" evidence="6">
    <location>
        <begin position="2245"/>
        <end position="2271"/>
    </location>
</feature>
<evidence type="ECO:0000256" key="6">
    <source>
        <dbReference type="SAM" id="MobiDB-lite"/>
    </source>
</evidence>
<dbReference type="CTD" id="2975"/>
<dbReference type="GO" id="GO:0042791">
    <property type="term" value="P:5S class rRNA transcription by RNA polymerase III"/>
    <property type="evidence" value="ECO:0007669"/>
    <property type="project" value="TreeGrafter"/>
</dbReference>
<gene>
    <name evidence="10" type="primary">GTF3C1</name>
</gene>
<keyword evidence="9" id="KW-1185">Reference proteome</keyword>
<feature type="compositionally biased region" description="Basic and acidic residues" evidence="6">
    <location>
        <begin position="2320"/>
        <end position="2338"/>
    </location>
</feature>
<evidence type="ECO:0000256" key="5">
    <source>
        <dbReference type="ARBA" id="ARBA00023242"/>
    </source>
</evidence>
<feature type="region of interest" description="Disordered" evidence="6">
    <location>
        <begin position="1283"/>
        <end position="1302"/>
    </location>
</feature>
<organism evidence="9 10">
    <name type="scientific">Petromyzon marinus</name>
    <name type="common">Sea lamprey</name>
    <dbReference type="NCBI Taxonomy" id="7757"/>
    <lineage>
        <taxon>Eukaryota</taxon>
        <taxon>Metazoa</taxon>
        <taxon>Chordata</taxon>
        <taxon>Craniata</taxon>
        <taxon>Vertebrata</taxon>
        <taxon>Cyclostomata</taxon>
        <taxon>Hyperoartia</taxon>
        <taxon>Petromyzontiformes</taxon>
        <taxon>Petromyzontidae</taxon>
        <taxon>Petromyzon</taxon>
    </lineage>
</organism>
<sequence>MDFTGSSMDALEAMADEVALEGLDGVTPSALWVRLCARSPPFPGGAPRSDFALRAFLWAALASNPGVDFYELPVPRPPLLLRETAAAAAAAAARDDDGCGDEVEAATGRWESGPDIYPVHMLLDDPAGMQGSCRYYRERTCVTELVRSRDLQPLCTLEEVERRWGDTLVAVASQELRWRALAGWECDPDLRVPDFSYCVLERLGRARWEGALQSDLHANVFHIDARKMHYHRGFLDRLGLVTLQSHVTRRPNGSQMHSMLLLLKRFHIDRAGCRHSKYSVLMQKLSDKLMMRSTRTDSIARLRTEMGMDGRSFRKLYQFMVTLGHIVITSVVKQTQQGRPCKNTRGNDVMVRSLQLVRAFGEAEVEVEKEETPIQRPVRPQGLVLQRDMLTQALDLVRRHGTGGISHSELCLELNVGKLEGRMLCRTLCRRGLVKDIMEDEGRQRTTKYIAQQFVKTSVLSQQIERERARNHELTTPGGAGDGPSPAAPAWAVAQPGRTHGRVKRCGAGAAPRRPDTVFPWNWGAAGRWRQPGKSAAAGAAAAGAAAAATGQDPAALVPRKRGRPKGSKNKKGCLKKNKKAKVNTKASGKKRGRPRKHPLPQADETTTEDKPGHAAADESEVKVTAEQLQEAAAAAAATAAATAELVLAPATESTDPADAPHAGPGTEVEAASAPSETGTRREGGDEQEPAPEGGDGACRESVALLDAGEAAARREGEAPSGAAAGQAGAPADSEAVPSDAEGPAPEGNGVCKVEIDEEAEVKPGGGALLLEPAAPHKPGATRGPTRLTYRLLKRQNMIIEAVRSHRLIESLFALQKMIVDEERVEGVSSRCCRKSIVRLVNKLADDGQLRLYRTTVVQDGITKKVELVVHPSVSPHDPLVKSALEQVRFRISGSYSSQRAKASAQAHKAQAEGAAAAAAAPDETSPGGAKKAGERRDSREEAGGPGDSRGSATGQRATRTLGLQRAIDIRMGITPLLDYSPPIVPGLGRSLGFMPKMPRLRILHTFLWYIVHGHKLKQEPPAALPRGGAEAPDGEGLAAERTSLAETSGDGPRAAENSKDPGTLSEVAPQWEGDQSEGRPSVGTGQSSTSPSSQAEQLFAEETVYMDVQDWRRFTPPAPIHGEYGEGWALVSDILLCMPLSVFVQLIRISYRVDGLQELLDDPVKKHTLVRFLPVAMRQQLLFKRRYIFLIFECFQRLWFMGLLHFGPLERFQDKDQVFVYLKRRATVVDTTTCEPHYKLAQSSEPFARRTYSLRAIEDVDEYWLHMQCVCLNTPLGVVRNQQRSKSGGGPDGEETEQGSYDDKLLNKKCSMLEYTSGSREVRDDGAIPGDGLGAGGLDSCFFGHLKRNWIWMSYILQKDKPDLGRGSGTSTVRLQTLLQKPLHASHPMGRFGDGASAGAAAAATTTMRGADDGEWPVARTDDVLLRKVEAANRNKAVAGGKGQKRRRDKRDAEPRKASPKRKKPKKPNESPRKRREEGSPKLYYDETDRSALSRMTKQRVAWTEQEDGLLLLCRVACTILNAKVRRPFVPWQVIRDVLHAECVSSLDKTSHAVARRSRYILKNSCTDLNYRICLAEATQDSKLVEEIMNRTGDYGNPQVCALEFTEFVQRLRAKFRPNPETLQMDIPDSLEELFRKYRVMTVWEESGKKARPEANSLDDIHAMVLENFIQSTLALSDRQVKNNLAYQIFRIYQHYSEQVLLSTFQRYAQRGLVNRRRISKQIGPKKSRALPFAPMSYQLSQGYYRFFTWRYLSSLLTEAHRFMRGLRDAGAEDKPNLVVFHGREPAVTAAPAGSTAESTAGSTAGSPAGSTAGAMLEPPAGVPAEAQAPVGVTCGSAASMTTGAGGVGGGGGTGTAVTYTMDAPGGACACVLALMAMGRLACELEIPEQIVVVDSTMVDSAVLKALVHENSDDDDDDEEDNEEDDDESGQQGAGGVGGRQRVDVNPRQSSRVSYLLMKGYYVPGIVGMRNLNPNDNIVVNSCTVRFRLLPSPRPYGLPSRYDAMDMREGVELLPPWFSAVMDGEEPSRSEPAHYDDDEVDVPAVLGVIRTAGVAGVDMARLTAAFPHMAQKSEVGGPTRWHGLLQTLEKQGAVLQVGYTSRRVVTPEHAHAWLVRCSRTDDMESGGCAGASQNAEDAGAGAELSTIEKAADTGTKAGAGPGSRSPDRSPNRPECKEVIVTNGNMNGGAATELETQKAVAIDASADDGDDDDGEKEWRVKECAVEVVTSTADMAKGCQKRALTTVHDDDDNDGNNAVGGDADESVRSAGTKRARVDIADVCNGGGARDLEITAQQDTCAGPKETCTVGDETVNGSRDTGTVRRESYTGSRETCDGSKEISTVGPETCDGSKEISTGPTPTCTVGTETCDGSKEIGTGPTPTCTVGTETCDGSKEIGTGPTPTCTVGMETCGGSMEICTGPTPTCTVGTETCDGSKEICTGPTPTCTVGTETCGGSMEICTGPTPTCTVGTETCARNPSSVKQDAPSASRADGTGSSVRGGTWDTQGLPAHRTTGERSAVRFAARPWRGVQGELNTPVCKGMLEALLLHVMSQPGLPEHRLLHHYAGVLQPQVLRELLMVLEELGCVRRLRLSRRSKVTAFSSPWRRDEVPSPQGEPLNGGDDDDDGCSLFLEPTVDGILRLGRLLPDEVNWNHCAAMTQS</sequence>
<evidence type="ECO:0000313" key="9">
    <source>
        <dbReference type="Proteomes" id="UP001318040"/>
    </source>
</evidence>
<feature type="compositionally biased region" description="Low complexity" evidence="6">
    <location>
        <begin position="903"/>
        <end position="921"/>
    </location>
</feature>
<dbReference type="GO" id="GO:0006384">
    <property type="term" value="P:transcription initiation at RNA polymerase III promoter"/>
    <property type="evidence" value="ECO:0007669"/>
    <property type="project" value="InterPro"/>
</dbReference>
<feature type="compositionally biased region" description="Basic and acidic residues" evidence="6">
    <location>
        <begin position="932"/>
        <end position="943"/>
    </location>
</feature>
<dbReference type="InterPro" id="IPR007309">
    <property type="entry name" value="TFIIIC_Bblock-bd"/>
</dbReference>
<feature type="region of interest" description="Disordered" evidence="6">
    <location>
        <begin position="1910"/>
        <end position="1946"/>
    </location>
</feature>
<feature type="region of interest" description="Disordered" evidence="6">
    <location>
        <begin position="2478"/>
        <end position="2517"/>
    </location>
</feature>
<feature type="region of interest" description="Disordered" evidence="6">
    <location>
        <begin position="2300"/>
        <end position="2355"/>
    </location>
</feature>
<feature type="compositionally biased region" description="Low complexity" evidence="6">
    <location>
        <begin position="719"/>
        <end position="736"/>
    </location>
</feature>
<feature type="domain" description="B-block binding subunit of TFIIIC" evidence="7">
    <location>
        <begin position="193"/>
        <end position="269"/>
    </location>
</feature>